<dbReference type="SMART" id="SM00913">
    <property type="entry name" value="IBN_N"/>
    <property type="match status" value="1"/>
</dbReference>
<dbReference type="PROSITE" id="PS50166">
    <property type="entry name" value="IMPORTIN_B_NT"/>
    <property type="match status" value="1"/>
</dbReference>
<reference evidence="6" key="1">
    <citation type="journal article" date="2005" name="PLoS Biol.">
        <title>The genomes of Oryza sativa: a history of duplications.</title>
        <authorList>
            <person name="Yu J."/>
            <person name="Wang J."/>
            <person name="Lin W."/>
            <person name="Li S."/>
            <person name="Li H."/>
            <person name="Zhou J."/>
            <person name="Ni P."/>
            <person name="Dong W."/>
            <person name="Hu S."/>
            <person name="Zeng C."/>
            <person name="Zhang J."/>
            <person name="Zhang Y."/>
            <person name="Li R."/>
            <person name="Xu Z."/>
            <person name="Li S."/>
            <person name="Li X."/>
            <person name="Zheng H."/>
            <person name="Cong L."/>
            <person name="Lin L."/>
            <person name="Yin J."/>
            <person name="Geng J."/>
            <person name="Li G."/>
            <person name="Shi J."/>
            <person name="Liu J."/>
            <person name="Lv H."/>
            <person name="Li J."/>
            <person name="Wang J."/>
            <person name="Deng Y."/>
            <person name="Ran L."/>
            <person name="Shi X."/>
            <person name="Wang X."/>
            <person name="Wu Q."/>
            <person name="Li C."/>
            <person name="Ren X."/>
            <person name="Wang J."/>
            <person name="Wang X."/>
            <person name="Li D."/>
            <person name="Liu D."/>
            <person name="Zhang X."/>
            <person name="Ji Z."/>
            <person name="Zhao W."/>
            <person name="Sun Y."/>
            <person name="Zhang Z."/>
            <person name="Bao J."/>
            <person name="Han Y."/>
            <person name="Dong L."/>
            <person name="Ji J."/>
            <person name="Chen P."/>
            <person name="Wu S."/>
            <person name="Liu J."/>
            <person name="Xiao Y."/>
            <person name="Bu D."/>
            <person name="Tan J."/>
            <person name="Yang L."/>
            <person name="Ye C."/>
            <person name="Zhang J."/>
            <person name="Xu J."/>
            <person name="Zhou Y."/>
            <person name="Yu Y."/>
            <person name="Zhang B."/>
            <person name="Zhuang S."/>
            <person name="Wei H."/>
            <person name="Liu B."/>
            <person name="Lei M."/>
            <person name="Yu H."/>
            <person name="Li Y."/>
            <person name="Xu H."/>
            <person name="Wei S."/>
            <person name="He X."/>
            <person name="Fang L."/>
            <person name="Zhang Z."/>
            <person name="Zhang Y."/>
            <person name="Huang X."/>
            <person name="Su Z."/>
            <person name="Tong W."/>
            <person name="Li J."/>
            <person name="Tong Z."/>
            <person name="Li S."/>
            <person name="Ye J."/>
            <person name="Wang L."/>
            <person name="Fang L."/>
            <person name="Lei T."/>
            <person name="Chen C."/>
            <person name="Chen H."/>
            <person name="Xu Z."/>
            <person name="Li H."/>
            <person name="Huang H."/>
            <person name="Zhang F."/>
            <person name="Xu H."/>
            <person name="Li N."/>
            <person name="Zhao C."/>
            <person name="Li S."/>
            <person name="Dong L."/>
            <person name="Huang Y."/>
            <person name="Li L."/>
            <person name="Xi Y."/>
            <person name="Qi Q."/>
            <person name="Li W."/>
            <person name="Zhang B."/>
            <person name="Hu W."/>
            <person name="Zhang Y."/>
            <person name="Tian X."/>
            <person name="Jiao Y."/>
            <person name="Liang X."/>
            <person name="Jin J."/>
            <person name="Gao L."/>
            <person name="Zheng W."/>
            <person name="Hao B."/>
            <person name="Liu S."/>
            <person name="Wang W."/>
            <person name="Yuan L."/>
            <person name="Cao M."/>
            <person name="McDermott J."/>
            <person name="Samudrala R."/>
            <person name="Wang J."/>
            <person name="Wong G.K."/>
            <person name="Yang H."/>
        </authorList>
    </citation>
    <scope>NUCLEOTIDE SEQUENCE [LARGE SCALE GENOMIC DNA]</scope>
</reference>
<dbReference type="SUPFAM" id="SSF57997">
    <property type="entry name" value="Tropomyosin"/>
    <property type="match status" value="1"/>
</dbReference>
<evidence type="ECO:0000256" key="3">
    <source>
        <dbReference type="SAM" id="MobiDB-lite"/>
    </source>
</evidence>
<evidence type="ECO:0000256" key="4">
    <source>
        <dbReference type="SAM" id="Phobius"/>
    </source>
</evidence>
<dbReference type="SUPFAM" id="SSF48371">
    <property type="entry name" value="ARM repeat"/>
    <property type="match status" value="1"/>
</dbReference>
<dbReference type="EMBL" id="CM000138">
    <property type="protein sequence ID" value="EEE54192.1"/>
    <property type="molecule type" value="Genomic_DNA"/>
</dbReference>
<dbReference type="PANTHER" id="PTHR35705">
    <property type="entry name" value="WPP DOMAIN-INTERACTING TAIL-ANCHORED PROTEIN 1"/>
    <property type="match status" value="1"/>
</dbReference>
<dbReference type="InterPro" id="IPR013713">
    <property type="entry name" value="XPO2_central"/>
</dbReference>
<accession>B9EUK1</accession>
<keyword evidence="4" id="KW-1133">Transmembrane helix</keyword>
<evidence type="ECO:0000259" key="5">
    <source>
        <dbReference type="PROSITE" id="PS50166"/>
    </source>
</evidence>
<dbReference type="Pfam" id="PF03810">
    <property type="entry name" value="IBN_N"/>
    <property type="match status" value="1"/>
</dbReference>
<feature type="compositionally biased region" description="Basic and acidic residues" evidence="3">
    <location>
        <begin position="1334"/>
        <end position="1344"/>
    </location>
</feature>
<dbReference type="GO" id="GO:0031267">
    <property type="term" value="F:small GTPase binding"/>
    <property type="evidence" value="ECO:0007669"/>
    <property type="project" value="InterPro"/>
</dbReference>
<dbReference type="InterPro" id="IPR005043">
    <property type="entry name" value="XPO2_C"/>
</dbReference>
<proteinExistence type="inferred from homology"/>
<feature type="region of interest" description="Disordered" evidence="3">
    <location>
        <begin position="1189"/>
        <end position="1220"/>
    </location>
</feature>
<sequence length="1693" mass="187015">MEVAPETLDTLSGWFAQSLSPDAAARRAAEQSIESAKCSPGFGLALLGLASSPRHDPQSRLAASVQFKNLLRRRWPKPSPDGGGDDDADHLPPSDCAIIKANLLQLLLTAPPLIQGAASPRPLAAAAASDFPARWESLLPSIVSSLGTALSAGDIPATNSLLAAAASLFSRFRNAFDSNTIRLDLKYCLENFAAALLEVFLSTSRRLQAAAPTVTPPESRPVFECLRLCCEIFYSLNSIDLPEFFEDHMREWMTEFRAFLTTSYPPAIEADGAPDALRAAVCDNLQLYMEKYEEEFRGYLKEFVEAVWGLLMAPSVSPSRGQLAVTAIRFLTTVAESVHHALFGSPDAMKQICDSVVIPNLRLRDDDEELFEGNWVEYVRRDAEGSDADTLRRAACRLLRGLAANYREQVAALVSAQVQQMLAAYAADRTNNWKEKDAAIYLVISLMQKPGATGGGTPVVDMESFFTSVIVPELQAPDWESEPMLKATVLRFLKEFKDQIPKATALALLPSVIRFLIHESNVVHSYAATFIENLLIIKDMVPVPSANVITRAPRYVAADINPYAQPIVQNLSKALSFPESYENPYLMKCLMRVLGIANIAGQIVHEITARLVGILMEVCNNPKNPDFNHYLFEALAAVIGRAGEQDPALLPVFEASLFPVLQRILVEDISEFWPYAFQIFAQLVNLSRPPLSQNYMQLFGVLLSNATWDRPPCVPALVRLLRAFLRKIPNELNQEGRLPNILVIFRSLLSRSSTEDSAFYMLNTLVENVSFDIMNPHINEIWSALFTRLQTRQAVKFVNSLVVFMSLVVVKYGPGVLVSSVDAIQPNIFMTILQRFWIPNLKFIKGTVEVKLTSVASTKLICESALLLDGAAAQTWGKLLDSIVALLSRTDQDGAQQDQNDGADADSQRTSGYSVSFVRLQYAGKSEDDLLKEGDLVLSLSRTWILQTKALLFNFVQLTIPTLSSFSKPPLNVSGANGFAVRHLHCFHGVLSKDVSGESIGRSVYRVKLVFGFILAIFLACVGNIEDQKESKNHMDTESIQDGDDILLSGGDDDRNGGSIAEIQTTVDLGVAFGSEKLLNLEMLLMEIAHRATEIEPLVLDAESISAESVQRVSEFDLLHCILDSEVKELEKLVDSIEVDIGNGGKMMASDEDPVSEVNSKLRDAAVSLNQMQDLISAIRRQSANFVNVIDPSQDNSGTSEDGGYENGHGSSRSAMPAEEQRNTLQLLNQSIASELDLGKKLHDSESVVEELKLKLHHVEHESYFLEESVEAISERMFAAENASELFLGASKELIGKVNTIQFHLSASIRREGDLKSKLEQSLTESNGSNSTLEKMKQDSEKEVMPTQAQPDSEFLTLQDKIQQLEEWLRESKSGLPLTIASTGENEVGEDEMSTFENIVNDIKDAVFRAESRTQNAEAKCKQLSHANIQLDEELKSLKSQGSDRAGLLEEKLKESETQLLHAKASIEAIVERHSIFKSSMSDMEQVIDDLKEKYLKAETRAENAESKCTLLTDTNLELSEELSFLRGRVDTLENSLCKANQLKMSAAKDIGIKTKTITDLVAKLALERECLHLQIVTLTKKNRMLAQKCKENITEVTLLNNKIAASEGELKTTKVMEEMVSDSSPTQTKVKRVADTLGEEEDEITAPPEDNSGACSTPNTVRSIEPKILNWKWIFAAFLVLLVAVLVCLPYQ</sequence>
<name>B9EUK1_ORYSJ</name>
<dbReference type="InterPro" id="IPR001494">
    <property type="entry name" value="Importin-beta_N"/>
</dbReference>
<evidence type="ECO:0000256" key="2">
    <source>
        <dbReference type="SAM" id="Coils"/>
    </source>
</evidence>
<dbReference type="GO" id="GO:0006886">
    <property type="term" value="P:intracellular protein transport"/>
    <property type="evidence" value="ECO:0007669"/>
    <property type="project" value="InterPro"/>
</dbReference>
<dbReference type="Proteomes" id="UP000007752">
    <property type="component" value="Chromosome 1"/>
</dbReference>
<keyword evidence="4" id="KW-0472">Membrane</keyword>
<reference evidence="6" key="2">
    <citation type="submission" date="2008-12" db="EMBL/GenBank/DDBJ databases">
        <title>Improved gene annotation of the rice (Oryza sativa) genomes.</title>
        <authorList>
            <person name="Wang J."/>
            <person name="Li R."/>
            <person name="Fan W."/>
            <person name="Huang Q."/>
            <person name="Zhang J."/>
            <person name="Zhou Y."/>
            <person name="Hu Y."/>
            <person name="Zi S."/>
            <person name="Li J."/>
            <person name="Ni P."/>
            <person name="Zheng H."/>
            <person name="Zhang Y."/>
            <person name="Zhao M."/>
            <person name="Hao Q."/>
            <person name="McDermott J."/>
            <person name="Samudrala R."/>
            <person name="Kristiansen K."/>
            <person name="Wong G.K.-S."/>
        </authorList>
    </citation>
    <scope>NUCLEOTIDE SEQUENCE</scope>
</reference>
<dbReference type="Pfam" id="PF03378">
    <property type="entry name" value="CAS_CSE1"/>
    <property type="match status" value="1"/>
</dbReference>
<dbReference type="InterPro" id="IPR011989">
    <property type="entry name" value="ARM-like"/>
</dbReference>
<comment type="similarity">
    <text evidence="1">Belongs to the XPO2/CSE1 family.</text>
</comment>
<feature type="transmembrane region" description="Helical" evidence="4">
    <location>
        <begin position="1672"/>
        <end position="1692"/>
    </location>
</feature>
<dbReference type="PANTHER" id="PTHR35705:SF7">
    <property type="entry name" value="OS01G0235350 PROTEIN"/>
    <property type="match status" value="1"/>
</dbReference>
<dbReference type="HOGENOM" id="CLU_023491_0_0_1"/>
<feature type="compositionally biased region" description="Polar residues" evidence="3">
    <location>
        <begin position="1189"/>
        <end position="1200"/>
    </location>
</feature>
<dbReference type="InterPro" id="IPR039976">
    <property type="entry name" value="WIT1/WIT2"/>
</dbReference>
<dbReference type="Pfam" id="PF26581">
    <property type="entry name" value="WIT1_2_N"/>
    <property type="match status" value="1"/>
</dbReference>
<feature type="compositionally biased region" description="Polar residues" evidence="3">
    <location>
        <begin position="1320"/>
        <end position="1333"/>
    </location>
</feature>
<feature type="domain" description="Importin N-terminal" evidence="5">
    <location>
        <begin position="29"/>
        <end position="109"/>
    </location>
</feature>
<feature type="coiled-coil region" evidence="2">
    <location>
        <begin position="1414"/>
        <end position="1441"/>
    </location>
</feature>
<evidence type="ECO:0000313" key="6">
    <source>
        <dbReference type="EMBL" id="EEE54192.1"/>
    </source>
</evidence>
<keyword evidence="2" id="KW-0175">Coiled coil</keyword>
<dbReference type="InterPro" id="IPR058610">
    <property type="entry name" value="WIT1_2_N"/>
</dbReference>
<protein>
    <recommendedName>
        <fullName evidence="5">Importin N-terminal domain-containing protein</fullName>
    </recommendedName>
</protein>
<dbReference type="Gene3D" id="1.25.10.10">
    <property type="entry name" value="Leucine-rich Repeat Variant"/>
    <property type="match status" value="1"/>
</dbReference>
<feature type="coiled-coil region" evidence="2">
    <location>
        <begin position="1481"/>
        <end position="1536"/>
    </location>
</feature>
<dbReference type="InterPro" id="IPR016024">
    <property type="entry name" value="ARM-type_fold"/>
</dbReference>
<dbReference type="Pfam" id="PF08506">
    <property type="entry name" value="Cse1"/>
    <property type="match status" value="1"/>
</dbReference>
<evidence type="ECO:0000256" key="1">
    <source>
        <dbReference type="ARBA" id="ARBA00008669"/>
    </source>
</evidence>
<gene>
    <name evidence="6" type="ORF">OsJ_01025</name>
</gene>
<organism evidence="6">
    <name type="scientific">Oryza sativa subsp. japonica</name>
    <name type="common">Rice</name>
    <dbReference type="NCBI Taxonomy" id="39947"/>
    <lineage>
        <taxon>Eukaryota</taxon>
        <taxon>Viridiplantae</taxon>
        <taxon>Streptophyta</taxon>
        <taxon>Embryophyta</taxon>
        <taxon>Tracheophyta</taxon>
        <taxon>Spermatophyta</taxon>
        <taxon>Magnoliopsida</taxon>
        <taxon>Liliopsida</taxon>
        <taxon>Poales</taxon>
        <taxon>Poaceae</taxon>
        <taxon>BOP clade</taxon>
        <taxon>Oryzoideae</taxon>
        <taxon>Oryzeae</taxon>
        <taxon>Oryzinae</taxon>
        <taxon>Oryza</taxon>
        <taxon>Oryza sativa</taxon>
    </lineage>
</organism>
<feature type="region of interest" description="Disordered" evidence="3">
    <location>
        <begin position="1319"/>
        <end position="1350"/>
    </location>
</feature>
<keyword evidence="4" id="KW-0812">Transmembrane</keyword>